<keyword evidence="5" id="KW-0663">Pyridoxal phosphate</keyword>
<dbReference type="InterPro" id="IPR015424">
    <property type="entry name" value="PyrdxlP-dep_Trfase"/>
</dbReference>
<comment type="cofactor">
    <cofactor evidence="1 6">
        <name>pyridoxal 5'-phosphate</name>
        <dbReference type="ChEBI" id="CHEBI:597326"/>
    </cofactor>
</comment>
<dbReference type="Gene3D" id="3.40.640.10">
    <property type="entry name" value="Type I PLP-dependent aspartate aminotransferase-like (Major domain)"/>
    <property type="match status" value="1"/>
</dbReference>
<dbReference type="InterPro" id="IPR004838">
    <property type="entry name" value="NHTrfase_class1_PyrdxlP-BS"/>
</dbReference>
<evidence type="ECO:0000256" key="5">
    <source>
        <dbReference type="ARBA" id="ARBA00022898"/>
    </source>
</evidence>
<dbReference type="CDD" id="cd00609">
    <property type="entry name" value="AAT_like"/>
    <property type="match status" value="1"/>
</dbReference>
<dbReference type="EMBL" id="RCHT01000012">
    <property type="protein sequence ID" value="RLL10814.1"/>
    <property type="molecule type" value="Genomic_DNA"/>
</dbReference>
<keyword evidence="9" id="KW-1185">Reference proteome</keyword>
<dbReference type="RefSeq" id="WP_121586884.1">
    <property type="nucleotide sequence ID" value="NZ_RCHT01000012.1"/>
</dbReference>
<dbReference type="GO" id="GO:0006520">
    <property type="term" value="P:amino acid metabolic process"/>
    <property type="evidence" value="ECO:0007669"/>
    <property type="project" value="InterPro"/>
</dbReference>
<gene>
    <name evidence="8" type="ORF">D4A47_07940</name>
</gene>
<dbReference type="InterPro" id="IPR015422">
    <property type="entry name" value="PyrdxlP-dep_Trfase_small"/>
</dbReference>
<comment type="similarity">
    <text evidence="2 6">Belongs to the class-I pyridoxal-phosphate-dependent aminotransferase family.</text>
</comment>
<dbReference type="GO" id="GO:0008483">
    <property type="term" value="F:transaminase activity"/>
    <property type="evidence" value="ECO:0007669"/>
    <property type="project" value="UniProtKB-KW"/>
</dbReference>
<dbReference type="Pfam" id="PF00155">
    <property type="entry name" value="Aminotran_1_2"/>
    <property type="match status" value="1"/>
</dbReference>
<reference evidence="8 9" key="1">
    <citation type="submission" date="2018-10" db="EMBL/GenBank/DDBJ databases">
        <title>Anaerotruncus faecis sp. nov., isolated from human feces.</title>
        <authorList>
            <person name="Wang Y.-J."/>
        </authorList>
    </citation>
    <scope>NUCLEOTIDE SEQUENCE [LARGE SCALE GENOMIC DNA]</scope>
    <source>
        <strain evidence="8 9">22A2-44</strain>
    </source>
</reference>
<dbReference type="Gene3D" id="3.90.1150.10">
    <property type="entry name" value="Aspartate Aminotransferase, domain 1"/>
    <property type="match status" value="1"/>
</dbReference>
<evidence type="ECO:0000256" key="1">
    <source>
        <dbReference type="ARBA" id="ARBA00001933"/>
    </source>
</evidence>
<evidence type="ECO:0000313" key="8">
    <source>
        <dbReference type="EMBL" id="RLL10814.1"/>
    </source>
</evidence>
<feature type="domain" description="Aminotransferase class I/classII large" evidence="7">
    <location>
        <begin position="30"/>
        <end position="384"/>
    </location>
</feature>
<evidence type="ECO:0000313" key="9">
    <source>
        <dbReference type="Proteomes" id="UP000276301"/>
    </source>
</evidence>
<organism evidence="8 9">
    <name type="scientific">Anaerotruncus massiliensis</name>
    <name type="common">ex Liu et al. 2021</name>
    <dbReference type="NCBI Taxonomy" id="2321404"/>
    <lineage>
        <taxon>Bacteria</taxon>
        <taxon>Bacillati</taxon>
        <taxon>Bacillota</taxon>
        <taxon>Clostridia</taxon>
        <taxon>Eubacteriales</taxon>
        <taxon>Oscillospiraceae</taxon>
        <taxon>Anaerotruncus</taxon>
    </lineage>
</organism>
<dbReference type="InterPro" id="IPR015421">
    <property type="entry name" value="PyrdxlP-dep_Trfase_major"/>
</dbReference>
<dbReference type="EC" id="2.6.1.-" evidence="6"/>
<evidence type="ECO:0000256" key="2">
    <source>
        <dbReference type="ARBA" id="ARBA00007441"/>
    </source>
</evidence>
<sequence length="397" mass="44242">MRLFDDGAVNLDILRERAFNYRWAEVPDGVIPLTAADPDFPVAKEITDALISYIGGGYLPYTPKLGIPAFREAVSRHLRECKGEEVPSDLVLPIDSAARGMYVIAQTVLRPGDEAIVFDPVDYLFKNAVLAAGATPVFFPTRIVDGKIDFSLLESYITPRTRMIGLCNPHNPLGKVYPREDLEHILSLAEKYDLWIMNDEIWSDITYGEAPFLSILSLGARRNRRTLSVYGFSKAFGVAGLRIGCIYCTDPEIFGRIVEESAVMTTAGGIASVSQIAGTACLEKAGYWTKEFLVHLKKNRDYAVERINGMRGLSTVRPEATYLLWIDIRETGMENTAFCDFLQERAQLALVAGSEKMFGPGGRGYVRLCFATSRAILTEGLDRLERGMELLWRENGR</sequence>
<evidence type="ECO:0000256" key="3">
    <source>
        <dbReference type="ARBA" id="ARBA00022576"/>
    </source>
</evidence>
<keyword evidence="4 6" id="KW-0808">Transferase</keyword>
<dbReference type="PROSITE" id="PS00105">
    <property type="entry name" value="AA_TRANSFER_CLASS_1"/>
    <property type="match status" value="1"/>
</dbReference>
<dbReference type="AlphaFoldDB" id="A0A498CNQ9"/>
<proteinExistence type="inferred from homology"/>
<comment type="caution">
    <text evidence="8">The sequence shown here is derived from an EMBL/GenBank/DDBJ whole genome shotgun (WGS) entry which is preliminary data.</text>
</comment>
<accession>A0A498CNQ9</accession>
<dbReference type="SUPFAM" id="SSF53383">
    <property type="entry name" value="PLP-dependent transferases"/>
    <property type="match status" value="1"/>
</dbReference>
<evidence type="ECO:0000256" key="4">
    <source>
        <dbReference type="ARBA" id="ARBA00022679"/>
    </source>
</evidence>
<keyword evidence="3 6" id="KW-0032">Aminotransferase</keyword>
<dbReference type="InterPro" id="IPR050596">
    <property type="entry name" value="AspAT/PAT-like"/>
</dbReference>
<dbReference type="Proteomes" id="UP000276301">
    <property type="component" value="Unassembled WGS sequence"/>
</dbReference>
<name>A0A498CNQ9_9FIRM</name>
<dbReference type="GO" id="GO:0030170">
    <property type="term" value="F:pyridoxal phosphate binding"/>
    <property type="evidence" value="ECO:0007669"/>
    <property type="project" value="InterPro"/>
</dbReference>
<evidence type="ECO:0000256" key="6">
    <source>
        <dbReference type="RuleBase" id="RU000481"/>
    </source>
</evidence>
<evidence type="ECO:0000259" key="7">
    <source>
        <dbReference type="Pfam" id="PF00155"/>
    </source>
</evidence>
<dbReference type="InterPro" id="IPR004839">
    <property type="entry name" value="Aminotransferase_I/II_large"/>
</dbReference>
<dbReference type="PANTHER" id="PTHR46383:SF1">
    <property type="entry name" value="ASPARTATE AMINOTRANSFERASE"/>
    <property type="match status" value="1"/>
</dbReference>
<dbReference type="PANTHER" id="PTHR46383">
    <property type="entry name" value="ASPARTATE AMINOTRANSFERASE"/>
    <property type="match status" value="1"/>
</dbReference>
<protein>
    <recommendedName>
        <fullName evidence="6">Aminotransferase</fullName>
        <ecNumber evidence="6">2.6.1.-</ecNumber>
    </recommendedName>
</protein>